<evidence type="ECO:0000313" key="3">
    <source>
        <dbReference type="Proteomes" id="UP001321450"/>
    </source>
</evidence>
<reference evidence="3" key="1">
    <citation type="journal article" date="2024" name="Int. J. Syst. Evol. Microbiol.">
        <title>Methylomarinovum tepidoasis sp. nov., a moderately thermophilic methanotroph of the family Methylothermaceae isolated from a deep-sea hydrothermal field.</title>
        <authorList>
            <person name="Hirayama H."/>
            <person name="Takaki Y."/>
            <person name="Abe M."/>
            <person name="Miyazaki M."/>
            <person name="Uematsu K."/>
            <person name="Matsui Y."/>
            <person name="Takai K."/>
        </authorList>
    </citation>
    <scope>NUCLEOTIDE SEQUENCE [LARGE SCALE GENOMIC DNA]</scope>
    <source>
        <strain evidence="3">IN45</strain>
    </source>
</reference>
<dbReference type="RefSeq" id="WP_286293786.1">
    <property type="nucleotide sequence ID" value="NZ_AP024718.1"/>
</dbReference>
<protein>
    <recommendedName>
        <fullName evidence="4">Cytoplasmic protein</fullName>
    </recommendedName>
</protein>
<accession>A0AAU9CV86</accession>
<dbReference type="AlphaFoldDB" id="A0AAU9CV86"/>
<organism evidence="2 3">
    <name type="scientific">Methylomarinovum tepidoasis</name>
    <dbReference type="NCBI Taxonomy" id="2840183"/>
    <lineage>
        <taxon>Bacteria</taxon>
        <taxon>Pseudomonadati</taxon>
        <taxon>Pseudomonadota</taxon>
        <taxon>Gammaproteobacteria</taxon>
        <taxon>Methylococcales</taxon>
        <taxon>Methylothermaceae</taxon>
        <taxon>Methylomarinovum</taxon>
    </lineage>
</organism>
<gene>
    <name evidence="2" type="ORF">MIN45_P0969</name>
</gene>
<keyword evidence="3" id="KW-1185">Reference proteome</keyword>
<evidence type="ECO:0008006" key="4">
    <source>
        <dbReference type="Google" id="ProtNLM"/>
    </source>
</evidence>
<evidence type="ECO:0000256" key="1">
    <source>
        <dbReference type="SAM" id="MobiDB-lite"/>
    </source>
</evidence>
<evidence type="ECO:0000313" key="2">
    <source>
        <dbReference type="EMBL" id="BCX88600.1"/>
    </source>
</evidence>
<dbReference type="KEGG" id="meiy:MIN45_P0969"/>
<feature type="region of interest" description="Disordered" evidence="1">
    <location>
        <begin position="118"/>
        <end position="137"/>
    </location>
</feature>
<proteinExistence type="predicted"/>
<sequence length="137" mass="14641">MADESQARMNPDNLYREETYTDLKTGTIKRLIPVTAEGMTDPNRREMFLGQATIMTPVGSLPLSFEIEADTLKDAVEKYGEAAEKGIRETMEELRRLQQEQASSLVIPKGGVPGGDMPGGGFPGAGGGMPGGGIKLP</sequence>
<name>A0AAU9CV86_9GAMM</name>
<dbReference type="EMBL" id="AP024718">
    <property type="protein sequence ID" value="BCX88600.1"/>
    <property type="molecule type" value="Genomic_DNA"/>
</dbReference>
<dbReference type="Proteomes" id="UP001321450">
    <property type="component" value="Chromosome"/>
</dbReference>